<organism evidence="18 19">
    <name type="scientific">Aerophobetes bacterium</name>
    <dbReference type="NCBI Taxonomy" id="2030807"/>
    <lineage>
        <taxon>Bacteria</taxon>
        <taxon>Candidatus Aerophobota</taxon>
    </lineage>
</organism>
<comment type="subcellular location">
    <subcellularLocation>
        <location evidence="1">Cell outer membrane</location>
        <topology evidence="1">Multi-pass membrane protein</topology>
    </subcellularLocation>
</comment>
<dbReference type="GO" id="GO:0015159">
    <property type="term" value="F:polysaccharide transmembrane transporter activity"/>
    <property type="evidence" value="ECO:0007669"/>
    <property type="project" value="InterPro"/>
</dbReference>
<gene>
    <name evidence="18" type="ORF">E3J84_00465</name>
</gene>
<keyword evidence="5" id="KW-0762">Sugar transport</keyword>
<evidence type="ECO:0000256" key="1">
    <source>
        <dbReference type="ARBA" id="ARBA00004571"/>
    </source>
</evidence>
<feature type="domain" description="Soluble ligand binding" evidence="16">
    <location>
        <begin position="733"/>
        <end position="765"/>
    </location>
</feature>
<dbReference type="Pfam" id="PF10531">
    <property type="entry name" value="SLBB"/>
    <property type="match status" value="5"/>
</dbReference>
<evidence type="ECO:0000256" key="12">
    <source>
        <dbReference type="ARBA" id="ARBA00023139"/>
    </source>
</evidence>
<evidence type="ECO:0000259" key="16">
    <source>
        <dbReference type="Pfam" id="PF10531"/>
    </source>
</evidence>
<feature type="domain" description="SLBB" evidence="17">
    <location>
        <begin position="160"/>
        <end position="239"/>
    </location>
</feature>
<evidence type="ECO:0000256" key="6">
    <source>
        <dbReference type="ARBA" id="ARBA00022692"/>
    </source>
</evidence>
<dbReference type="EMBL" id="SOKJ01000027">
    <property type="protein sequence ID" value="TET13125.1"/>
    <property type="molecule type" value="Genomic_DNA"/>
</dbReference>
<dbReference type="InterPro" id="IPR054765">
    <property type="entry name" value="SLBB_dom"/>
</dbReference>
<keyword evidence="10" id="KW-0626">Porin</keyword>
<feature type="domain" description="Soluble ligand binding" evidence="16">
    <location>
        <begin position="335"/>
        <end position="379"/>
    </location>
</feature>
<dbReference type="PANTHER" id="PTHR33619:SF3">
    <property type="entry name" value="POLYSACCHARIDE EXPORT PROTEIN GFCE-RELATED"/>
    <property type="match status" value="1"/>
</dbReference>
<keyword evidence="11" id="KW-0472">Membrane</keyword>
<feature type="domain" description="Soluble ligand binding" evidence="16">
    <location>
        <begin position="246"/>
        <end position="290"/>
    </location>
</feature>
<evidence type="ECO:0000256" key="7">
    <source>
        <dbReference type="ARBA" id="ARBA00022729"/>
    </source>
</evidence>
<keyword evidence="6" id="KW-0812">Transmembrane</keyword>
<evidence type="ECO:0000256" key="11">
    <source>
        <dbReference type="ARBA" id="ARBA00023136"/>
    </source>
</evidence>
<dbReference type="InterPro" id="IPR003715">
    <property type="entry name" value="Poly_export_N"/>
</dbReference>
<evidence type="ECO:0000256" key="10">
    <source>
        <dbReference type="ARBA" id="ARBA00023114"/>
    </source>
</evidence>
<dbReference type="GO" id="GO:0009279">
    <property type="term" value="C:cell outer membrane"/>
    <property type="evidence" value="ECO:0007669"/>
    <property type="project" value="UniProtKB-SubCell"/>
</dbReference>
<evidence type="ECO:0000256" key="3">
    <source>
        <dbReference type="ARBA" id="ARBA00022448"/>
    </source>
</evidence>
<keyword evidence="13" id="KW-0998">Cell outer membrane</keyword>
<evidence type="ECO:0000256" key="2">
    <source>
        <dbReference type="ARBA" id="ARBA00009450"/>
    </source>
</evidence>
<evidence type="ECO:0000259" key="17">
    <source>
        <dbReference type="Pfam" id="PF22461"/>
    </source>
</evidence>
<dbReference type="AlphaFoldDB" id="A0A523S4Y8"/>
<reference evidence="18 19" key="1">
    <citation type="submission" date="2019-03" db="EMBL/GenBank/DDBJ databases">
        <title>Metabolic potential of uncultured bacteria and archaea associated with petroleum seepage in deep-sea sediments.</title>
        <authorList>
            <person name="Dong X."/>
            <person name="Hubert C."/>
        </authorList>
    </citation>
    <scope>NUCLEOTIDE SEQUENCE [LARGE SCALE GENOMIC DNA]</scope>
    <source>
        <strain evidence="18">E44_bin7</strain>
    </source>
</reference>
<sequence>MKNNISLFKPISILILWLVFIRGSSLISFAEDQKASGKNPESKKETKIFAFGYDIFRELPEPITEGPVDEEYLLSPGDEIIVTVWGQLNLEYPLTVSEDGYIDIPDEGGRVFTNGVSLKELKRLVAERLSQIYSSYINLENLARSTAFVDVKLAKVRKLLVYVVGEVETQGVYTISSSVATLLNLLNNAGGVKETGSLREIKIRRADGKVDVVDLYDFLITGRIDTRKARIRYGDYIIVPLKEKSVTIKGEVRRPGIYEVVGKEGIKNLIQFAGGLNSNAYLKRSQIRRFEIGVGEKFIDLDLESIFNDSKRNFDLMDGDEVTIFPNIVVRRRLVEIEGEGIKRHGIYEYRAGMTVKDLIEQAEGLKECVYLERADLVRTEEDFSKRLTIFSLKNLYKKEKPGHYVYTGDDEKNFALKEMDQIIIYSSYEMEGKDKHVTLEGHVKERGPYILPQNMTLYDLIFSRGGFHDEDFRKRAYLELAHVFRKIPGELEERVITFNLGKLLEGFPEENMPLEDSDRVIIYSYETMEIKPYVNIGGLVKHPGTYQLAENMNLEDLILLAGGLRPDAYKVEAVIARTGRGTEEEGQRKIATIVVPVPSDFAIAPDEEKTPLETYDKIVIRNLPEWEPLPVVSVEGQAKYPGSYSLEVREERISSIIRRAGGLKKEAFPEGAVLFRRKDIIEMSQERQAESNRVAINLKKALENPGGPYDIVLKDDDRLFVPYNPGSVEAKGAVRNPSIIQYRKGKGLDYYIKLCGGYRRDADKANTIVCLPGNIASKKKKFLFLRFSPSILPGSIIEVPFKGEDRGVKIGDVEVRGAIRNPSLIIYRDDERLDYYIDFCGGYSQNADIGNIVIHLPDGSTIERKGALSFDPDIPPGSIIEIPFKGKKELRNASEKEGMK</sequence>
<feature type="domain" description="Soluble ligand binding" evidence="16">
    <location>
        <begin position="535"/>
        <end position="582"/>
    </location>
</feature>
<evidence type="ECO:0000256" key="9">
    <source>
        <dbReference type="ARBA" id="ARBA00023065"/>
    </source>
</evidence>
<dbReference type="InterPro" id="IPR049712">
    <property type="entry name" value="Poly_export"/>
</dbReference>
<evidence type="ECO:0000256" key="4">
    <source>
        <dbReference type="ARBA" id="ARBA00022452"/>
    </source>
</evidence>
<keyword evidence="7" id="KW-0732">Signal</keyword>
<name>A0A523S4Y8_UNCAE</name>
<evidence type="ECO:0000259" key="15">
    <source>
        <dbReference type="Pfam" id="PF02563"/>
    </source>
</evidence>
<dbReference type="Gene3D" id="3.10.560.10">
    <property type="entry name" value="Outer membrane lipoprotein wza domain like"/>
    <property type="match status" value="8"/>
</dbReference>
<dbReference type="Pfam" id="PF02563">
    <property type="entry name" value="Poly_export"/>
    <property type="match status" value="1"/>
</dbReference>
<keyword evidence="8" id="KW-0625">Polysaccharide transport</keyword>
<dbReference type="PANTHER" id="PTHR33619">
    <property type="entry name" value="POLYSACCHARIDE EXPORT PROTEIN GFCE-RELATED"/>
    <property type="match status" value="1"/>
</dbReference>
<protein>
    <recommendedName>
        <fullName evidence="20">Sugar transporter</fullName>
    </recommendedName>
</protein>
<evidence type="ECO:0000256" key="14">
    <source>
        <dbReference type="ARBA" id="ARBA00023288"/>
    </source>
</evidence>
<evidence type="ECO:0000256" key="8">
    <source>
        <dbReference type="ARBA" id="ARBA00023047"/>
    </source>
</evidence>
<evidence type="ECO:0008006" key="20">
    <source>
        <dbReference type="Google" id="ProtNLM"/>
    </source>
</evidence>
<keyword evidence="12" id="KW-0564">Palmitate</keyword>
<keyword evidence="4" id="KW-1134">Transmembrane beta strand</keyword>
<dbReference type="GO" id="GO:0015288">
    <property type="term" value="F:porin activity"/>
    <property type="evidence" value="ECO:0007669"/>
    <property type="project" value="UniProtKB-KW"/>
</dbReference>
<dbReference type="Pfam" id="PF22461">
    <property type="entry name" value="SLBB_2"/>
    <property type="match status" value="1"/>
</dbReference>
<evidence type="ECO:0000313" key="18">
    <source>
        <dbReference type="EMBL" id="TET13125.1"/>
    </source>
</evidence>
<proteinExistence type="inferred from homology"/>
<dbReference type="GO" id="GO:0006811">
    <property type="term" value="P:monoatomic ion transport"/>
    <property type="evidence" value="ECO:0007669"/>
    <property type="project" value="UniProtKB-KW"/>
</dbReference>
<keyword evidence="9" id="KW-0406">Ion transport</keyword>
<evidence type="ECO:0000256" key="13">
    <source>
        <dbReference type="ARBA" id="ARBA00023237"/>
    </source>
</evidence>
<accession>A0A523S4Y8</accession>
<feature type="domain" description="Soluble ligand binding" evidence="16">
    <location>
        <begin position="814"/>
        <end position="861"/>
    </location>
</feature>
<dbReference type="InterPro" id="IPR019554">
    <property type="entry name" value="Soluble_ligand-bd"/>
</dbReference>
<dbReference type="Proteomes" id="UP000316360">
    <property type="component" value="Unassembled WGS sequence"/>
</dbReference>
<keyword evidence="3" id="KW-0813">Transport</keyword>
<evidence type="ECO:0000313" key="19">
    <source>
        <dbReference type="Proteomes" id="UP000316360"/>
    </source>
</evidence>
<comment type="similarity">
    <text evidence="2">Belongs to the BexD/CtrA/VexA family.</text>
</comment>
<feature type="domain" description="Polysaccharide export protein N-terminal" evidence="15">
    <location>
        <begin position="67"/>
        <end position="133"/>
    </location>
</feature>
<comment type="caution">
    <text evidence="18">The sequence shown here is derived from an EMBL/GenBank/DDBJ whole genome shotgun (WGS) entry which is preliminary data.</text>
</comment>
<keyword evidence="14" id="KW-0449">Lipoprotein</keyword>
<dbReference type="GO" id="GO:0046930">
    <property type="term" value="C:pore complex"/>
    <property type="evidence" value="ECO:0007669"/>
    <property type="project" value="UniProtKB-KW"/>
</dbReference>
<evidence type="ECO:0000256" key="5">
    <source>
        <dbReference type="ARBA" id="ARBA00022597"/>
    </source>
</evidence>